<organism evidence="3">
    <name type="scientific">Arthrobacter saudimassiliensis</name>
    <dbReference type="NCBI Taxonomy" id="1461584"/>
    <lineage>
        <taxon>Bacteria</taxon>
        <taxon>Bacillati</taxon>
        <taxon>Actinomycetota</taxon>
        <taxon>Actinomycetes</taxon>
        <taxon>Micrococcales</taxon>
        <taxon>Micrococcaceae</taxon>
        <taxon>Arthrobacter</taxon>
    </lineage>
</organism>
<reference evidence="3" key="1">
    <citation type="submission" date="2014-07" db="EMBL/GenBank/DDBJ databases">
        <authorList>
            <person name="Urmite Genomes Urmite Genomes"/>
        </authorList>
    </citation>
    <scope>NUCLEOTIDE SEQUENCE</scope>
    <source>
        <strain evidence="3">11W110_air</strain>
    </source>
</reference>
<dbReference type="PATRIC" id="fig|1461584.3.peg.1893"/>
<name>A0A078MMQ8_9MICC</name>
<dbReference type="AlphaFoldDB" id="A0A078MMQ8"/>
<evidence type="ECO:0000256" key="1">
    <source>
        <dbReference type="SAM" id="MobiDB-lite"/>
    </source>
</evidence>
<proteinExistence type="predicted"/>
<protein>
    <submittedName>
        <fullName evidence="3">Putative F0F1-ATPase subunit (ATPase_gene1)</fullName>
    </submittedName>
</protein>
<evidence type="ECO:0000256" key="2">
    <source>
        <dbReference type="SAM" id="Phobius"/>
    </source>
</evidence>
<accession>A0A078MMQ8</accession>
<evidence type="ECO:0000313" key="3">
    <source>
        <dbReference type="EMBL" id="CEA08563.1"/>
    </source>
</evidence>
<feature type="transmembrane region" description="Helical" evidence="2">
    <location>
        <begin position="40"/>
        <end position="60"/>
    </location>
</feature>
<gene>
    <name evidence="3" type="ORF">BN1051_01918</name>
</gene>
<keyword evidence="2" id="KW-0472">Membrane</keyword>
<sequence>MQENNGGAGYDAGMRVFSYIVGGIVAWGLIGLLLDNLFDMRWLVLVGMLFGGAAGFYLAYAHGLTRPVDSTPGGTEARNRETEQ</sequence>
<dbReference type="EMBL" id="LN483071">
    <property type="protein sequence ID" value="CEA08563.1"/>
    <property type="molecule type" value="Genomic_DNA"/>
</dbReference>
<keyword evidence="2" id="KW-0812">Transmembrane</keyword>
<feature type="region of interest" description="Disordered" evidence="1">
    <location>
        <begin position="65"/>
        <end position="84"/>
    </location>
</feature>
<keyword evidence="2" id="KW-1133">Transmembrane helix</keyword>
<feature type="transmembrane region" description="Helical" evidence="2">
    <location>
        <begin position="12"/>
        <end position="34"/>
    </location>
</feature>